<protein>
    <submittedName>
        <fullName evidence="7">Putative glycosyl hydrolase YIR007W</fullName>
    </submittedName>
</protein>
<dbReference type="InterPro" id="IPR041036">
    <property type="entry name" value="GH5_C"/>
</dbReference>
<evidence type="ECO:0000313" key="7">
    <source>
        <dbReference type="EMBL" id="CEL64071.1"/>
    </source>
</evidence>
<dbReference type="STRING" id="1108050.A0A0B7G1N7"/>
<evidence type="ECO:0000256" key="5">
    <source>
        <dbReference type="SAM" id="Phobius"/>
    </source>
</evidence>
<dbReference type="InterPro" id="IPR018087">
    <property type="entry name" value="Glyco_hydro_5_CS"/>
</dbReference>
<keyword evidence="8" id="KW-1185">Reference proteome</keyword>
<evidence type="ECO:0000313" key="8">
    <source>
        <dbReference type="Proteomes" id="UP000059188"/>
    </source>
</evidence>
<evidence type="ECO:0000259" key="6">
    <source>
        <dbReference type="Pfam" id="PF18564"/>
    </source>
</evidence>
<dbReference type="Pfam" id="PF18564">
    <property type="entry name" value="Glyco_hydro_5_C"/>
    <property type="match status" value="1"/>
</dbReference>
<dbReference type="InterPro" id="IPR052066">
    <property type="entry name" value="Glycosphingolipid_Hydrolases"/>
</dbReference>
<dbReference type="EMBL" id="LN679198">
    <property type="protein sequence ID" value="CEL64071.1"/>
    <property type="molecule type" value="Genomic_DNA"/>
</dbReference>
<dbReference type="GO" id="GO:0050295">
    <property type="term" value="F:steryl-beta-glucosidase activity"/>
    <property type="evidence" value="ECO:0007669"/>
    <property type="project" value="TreeGrafter"/>
</dbReference>
<evidence type="ECO:0000256" key="4">
    <source>
        <dbReference type="SAM" id="MobiDB-lite"/>
    </source>
</evidence>
<keyword evidence="5" id="KW-0472">Membrane</keyword>
<sequence>MRLSGNHPSLKNDYSPGDTPDTQAHNWSDISSGPTGLIPQKEWITDSYGRVCLLRGVNVSGMSKIPVNHDSTAFPRDHRSVTFVGRPFPLEEAPQHFARLRRWGLTFIRLNVTWEAIEHAGPGEYDTEYLDYLKKLLSLLPEFGLVAFVSLHQDVWSRYSGGSGAPAWTLELAGFDLEKIGGACGAAYLSGVQGNGVEIDRGRWPTGYQKLAASTMATLFWSGNTFAPKLRVKSRTSGETVNIQDFLQDHFLDAFDQLVRAVGDCEGVVGFELMNEPHRGYVSVPSLHSFDYNTDLHLHDTPNALQSFALGAGHAVRIPHYVRSWPWPTRIGKHVLRNQEGVKAWREDGLTEGRCIWEMHGVWGWDVKKHEPVPLREGYFKKHPDTGEEIEWHGDFFYPFVKRWAARVHELTGNRKMVFLEAIPNEFCPASWTSENQPHNMVFAPHWYDLNALFSKAFGFMSVNVQGLSRGMFILSALYWGHAGVRENYALQIRNIVENGRKSLSSSRPTIIGECGIPMDMNNGAGFTVKEYKWHLRMMDALMTALERNLIGFTLWNYNPSNDDTHGDSWNGENFSWFSQSRADSNLSSTGALAQSNKALDTGARLLPVLVRPYPAKIAGIPMKFNYEPADGSFKFVFKAVDPSRLKSMRARETEVFLPAELASGRKLLVDSEGSNLEWSYDPERQTLFVVHSGEGVRTLMVSLDPPLNNKSVKPTPDWVKFLMLWFGLWLSLFVVTLMSWW</sequence>
<feature type="transmembrane region" description="Helical" evidence="5">
    <location>
        <begin position="719"/>
        <end position="741"/>
    </location>
</feature>
<gene>
    <name evidence="7" type="ORF">RSOLAG1IB_11055</name>
</gene>
<organism evidence="7 8">
    <name type="scientific">Thanatephorus cucumeris (strain AG1-IB / isolate 7/3/14)</name>
    <name type="common">Lettuce bottom rot fungus</name>
    <name type="synonym">Rhizoctonia solani</name>
    <dbReference type="NCBI Taxonomy" id="1108050"/>
    <lineage>
        <taxon>Eukaryota</taxon>
        <taxon>Fungi</taxon>
        <taxon>Dikarya</taxon>
        <taxon>Basidiomycota</taxon>
        <taxon>Agaricomycotina</taxon>
        <taxon>Agaricomycetes</taxon>
        <taxon>Cantharellales</taxon>
        <taxon>Ceratobasidiaceae</taxon>
        <taxon>Rhizoctonia</taxon>
        <taxon>Rhizoctonia solani AG-1</taxon>
    </lineage>
</organism>
<dbReference type="SUPFAM" id="SSF51445">
    <property type="entry name" value="(Trans)glycosidases"/>
    <property type="match status" value="1"/>
</dbReference>
<keyword evidence="5" id="KW-0812">Transmembrane</keyword>
<dbReference type="OrthoDB" id="9971853at2759"/>
<evidence type="ECO:0000256" key="1">
    <source>
        <dbReference type="ARBA" id="ARBA00005641"/>
    </source>
</evidence>
<accession>A0A0B7G1N7</accession>
<evidence type="ECO:0000256" key="2">
    <source>
        <dbReference type="ARBA" id="ARBA00022801"/>
    </source>
</evidence>
<reference evidence="7 8" key="1">
    <citation type="submission" date="2014-11" db="EMBL/GenBank/DDBJ databases">
        <authorList>
            <person name="Wibberg Daniel"/>
        </authorList>
    </citation>
    <scope>NUCLEOTIDE SEQUENCE [LARGE SCALE GENOMIC DNA]</scope>
    <source>
        <strain evidence="7">Rhizoctonia solani AG1-IB 7/3/14</strain>
    </source>
</reference>
<keyword evidence="2 7" id="KW-0378">Hydrolase</keyword>
<dbReference type="InterPro" id="IPR013780">
    <property type="entry name" value="Glyco_hydro_b"/>
</dbReference>
<dbReference type="Gene3D" id="2.60.40.1180">
    <property type="entry name" value="Golgi alpha-mannosidase II"/>
    <property type="match status" value="1"/>
</dbReference>
<feature type="compositionally biased region" description="Polar residues" evidence="4">
    <location>
        <begin position="20"/>
        <end position="33"/>
    </location>
</feature>
<keyword evidence="3" id="KW-0326">Glycosidase</keyword>
<proteinExistence type="inferred from homology"/>
<dbReference type="GO" id="GO:0005975">
    <property type="term" value="P:carbohydrate metabolic process"/>
    <property type="evidence" value="ECO:0007669"/>
    <property type="project" value="InterPro"/>
</dbReference>
<feature type="region of interest" description="Disordered" evidence="4">
    <location>
        <begin position="1"/>
        <end position="33"/>
    </location>
</feature>
<dbReference type="AlphaFoldDB" id="A0A0B7G1N7"/>
<comment type="similarity">
    <text evidence="1">Belongs to the glycosyl hydrolase 5 (cellulase A) family.</text>
</comment>
<name>A0A0B7G1N7_THACB</name>
<dbReference type="PROSITE" id="PS00659">
    <property type="entry name" value="GLYCOSYL_HYDROL_F5"/>
    <property type="match status" value="1"/>
</dbReference>
<dbReference type="Proteomes" id="UP000059188">
    <property type="component" value="Unassembled WGS sequence"/>
</dbReference>
<dbReference type="Gene3D" id="3.20.20.80">
    <property type="entry name" value="Glycosidases"/>
    <property type="match status" value="2"/>
</dbReference>
<keyword evidence="5" id="KW-1133">Transmembrane helix</keyword>
<evidence type="ECO:0000256" key="3">
    <source>
        <dbReference type="ARBA" id="ARBA00023295"/>
    </source>
</evidence>
<dbReference type="PANTHER" id="PTHR31308">
    <property type="match status" value="1"/>
</dbReference>
<feature type="domain" description="Glycoside hydrolase family 5 C-terminal" evidence="6">
    <location>
        <begin position="612"/>
        <end position="693"/>
    </location>
</feature>
<dbReference type="InterPro" id="IPR017853">
    <property type="entry name" value="GH"/>
</dbReference>
<dbReference type="PANTHER" id="PTHR31308:SF5">
    <property type="entry name" value="ERGOSTERYL-BETA-GLUCOSIDASE"/>
    <property type="match status" value="1"/>
</dbReference>
<dbReference type="GO" id="GO:1904462">
    <property type="term" value="P:ergosteryl 3-beta-D-glucoside catabolic process"/>
    <property type="evidence" value="ECO:0007669"/>
    <property type="project" value="TreeGrafter"/>
</dbReference>